<sequence length="95" mass="11126">MKIMKRRKLPRGGEDIMKVLDISGPMTQKQILGSVDQPERTVRYGIRRLLEKGILKKMSNLSDMRSVYYYLDLDIRTNFEFLVSSKEKVEISQTN</sequence>
<proteinExistence type="predicted"/>
<comment type="caution">
    <text evidence="1">The sequence shown here is derived from an EMBL/GenBank/DDBJ whole genome shotgun (WGS) entry which is preliminary data.</text>
</comment>
<dbReference type="InterPro" id="IPR036388">
    <property type="entry name" value="WH-like_DNA-bd_sf"/>
</dbReference>
<name>X1HU66_9ZZZZ</name>
<dbReference type="SUPFAM" id="SSF46785">
    <property type="entry name" value="Winged helix' DNA-binding domain"/>
    <property type="match status" value="1"/>
</dbReference>
<protein>
    <recommendedName>
        <fullName evidence="2">HTH marR-type domain-containing protein</fullName>
    </recommendedName>
</protein>
<evidence type="ECO:0008006" key="2">
    <source>
        <dbReference type="Google" id="ProtNLM"/>
    </source>
</evidence>
<reference evidence="1" key="1">
    <citation type="journal article" date="2014" name="Front. Microbiol.">
        <title>High frequency of phylogenetically diverse reductive dehalogenase-homologous genes in deep subseafloor sedimentary metagenomes.</title>
        <authorList>
            <person name="Kawai M."/>
            <person name="Futagami T."/>
            <person name="Toyoda A."/>
            <person name="Takaki Y."/>
            <person name="Nishi S."/>
            <person name="Hori S."/>
            <person name="Arai W."/>
            <person name="Tsubouchi T."/>
            <person name="Morono Y."/>
            <person name="Uchiyama I."/>
            <person name="Ito T."/>
            <person name="Fujiyama A."/>
            <person name="Inagaki F."/>
            <person name="Takami H."/>
        </authorList>
    </citation>
    <scope>NUCLEOTIDE SEQUENCE</scope>
    <source>
        <strain evidence="1">Expedition CK06-06</strain>
    </source>
</reference>
<dbReference type="Gene3D" id="1.10.10.10">
    <property type="entry name" value="Winged helix-like DNA-binding domain superfamily/Winged helix DNA-binding domain"/>
    <property type="match status" value="1"/>
</dbReference>
<dbReference type="EMBL" id="BARU01017500">
    <property type="protein sequence ID" value="GAH60600.1"/>
    <property type="molecule type" value="Genomic_DNA"/>
</dbReference>
<dbReference type="AlphaFoldDB" id="X1HU66"/>
<organism evidence="1">
    <name type="scientific">marine sediment metagenome</name>
    <dbReference type="NCBI Taxonomy" id="412755"/>
    <lineage>
        <taxon>unclassified sequences</taxon>
        <taxon>metagenomes</taxon>
        <taxon>ecological metagenomes</taxon>
    </lineage>
</organism>
<evidence type="ECO:0000313" key="1">
    <source>
        <dbReference type="EMBL" id="GAH60600.1"/>
    </source>
</evidence>
<gene>
    <name evidence="1" type="ORF">S03H2_29021</name>
</gene>
<dbReference type="InterPro" id="IPR036390">
    <property type="entry name" value="WH_DNA-bd_sf"/>
</dbReference>
<accession>X1HU66</accession>